<gene>
    <name evidence="3" type="ORF">ACFSKW_00640</name>
</gene>
<dbReference type="Gene3D" id="3.30.450.180">
    <property type="match status" value="1"/>
</dbReference>
<sequence>MVSDNSLGEFLRARREVTTPEQVGLPHAGPRRTPGLRREEVAMFAGVSTDYYVRLEQGRERHPSERVLEGLVQALALDLDAEEHLHELAHPRPRRRATTSLPEQVSPDLLRMMNSWPYTPALVTNRRLDVLAANPTATALHEGLDHAGNLLRMIFLDPGAHEFFREWEQVARAHVGHVRAEAGADLDDPHLADLVGELSLRSADFRRLWAGHDVSRVPHKVILLRHRVAGDLTVTYETFNVNSAPGQQLITLHADPGSPLHTLTLLGRDLVKAGHEDARHAVARR</sequence>
<evidence type="ECO:0000313" key="3">
    <source>
        <dbReference type="EMBL" id="MFD1929974.1"/>
    </source>
</evidence>
<keyword evidence="4" id="KW-1185">Reference proteome</keyword>
<dbReference type="Proteomes" id="UP001597368">
    <property type="component" value="Unassembled WGS sequence"/>
</dbReference>
<dbReference type="Pfam" id="PF17765">
    <property type="entry name" value="MLTR_LBD"/>
    <property type="match status" value="1"/>
</dbReference>
<dbReference type="PANTHER" id="PTHR35010">
    <property type="entry name" value="BLL4672 PROTEIN-RELATED"/>
    <property type="match status" value="1"/>
</dbReference>
<dbReference type="CDD" id="cd00093">
    <property type="entry name" value="HTH_XRE"/>
    <property type="match status" value="1"/>
</dbReference>
<dbReference type="InterPro" id="IPR001387">
    <property type="entry name" value="Cro/C1-type_HTH"/>
</dbReference>
<dbReference type="PANTHER" id="PTHR35010:SF2">
    <property type="entry name" value="BLL4672 PROTEIN"/>
    <property type="match status" value="1"/>
</dbReference>
<feature type="region of interest" description="Disordered" evidence="1">
    <location>
        <begin position="14"/>
        <end position="33"/>
    </location>
</feature>
<evidence type="ECO:0000256" key="1">
    <source>
        <dbReference type="SAM" id="MobiDB-lite"/>
    </source>
</evidence>
<protein>
    <submittedName>
        <fullName evidence="3">Helix-turn-helix transcriptional regulator</fullName>
    </submittedName>
</protein>
<dbReference type="Pfam" id="PF13560">
    <property type="entry name" value="HTH_31"/>
    <property type="match status" value="1"/>
</dbReference>
<dbReference type="RefSeq" id="WP_379569159.1">
    <property type="nucleotide sequence ID" value="NZ_JBHUFV010000003.1"/>
</dbReference>
<comment type="caution">
    <text evidence="3">The sequence shown here is derived from an EMBL/GenBank/DDBJ whole genome shotgun (WGS) entry which is preliminary data.</text>
</comment>
<accession>A0ABW4SLY6</accession>
<name>A0ABW4SLY6_9ACTN</name>
<proteinExistence type="predicted"/>
<feature type="domain" description="MmyB-like transcription regulator ligand binding" evidence="2">
    <location>
        <begin position="105"/>
        <end position="260"/>
    </location>
</feature>
<evidence type="ECO:0000259" key="2">
    <source>
        <dbReference type="Pfam" id="PF17765"/>
    </source>
</evidence>
<dbReference type="InterPro" id="IPR010982">
    <property type="entry name" value="Lambda_DNA-bd_dom_sf"/>
</dbReference>
<reference evidence="4" key="1">
    <citation type="journal article" date="2019" name="Int. J. Syst. Evol. Microbiol.">
        <title>The Global Catalogue of Microorganisms (GCM) 10K type strain sequencing project: providing services to taxonomists for standard genome sequencing and annotation.</title>
        <authorList>
            <consortium name="The Broad Institute Genomics Platform"/>
            <consortium name="The Broad Institute Genome Sequencing Center for Infectious Disease"/>
            <person name="Wu L."/>
            <person name="Ma J."/>
        </authorList>
    </citation>
    <scope>NUCLEOTIDE SEQUENCE [LARGE SCALE GENOMIC DNA]</scope>
    <source>
        <strain evidence="4">ICMP 6774ER</strain>
    </source>
</reference>
<dbReference type="Gene3D" id="1.10.260.40">
    <property type="entry name" value="lambda repressor-like DNA-binding domains"/>
    <property type="match status" value="1"/>
</dbReference>
<dbReference type="SUPFAM" id="SSF47413">
    <property type="entry name" value="lambda repressor-like DNA-binding domains"/>
    <property type="match status" value="1"/>
</dbReference>
<dbReference type="EMBL" id="JBHUFV010000003">
    <property type="protein sequence ID" value="MFD1929974.1"/>
    <property type="molecule type" value="Genomic_DNA"/>
</dbReference>
<evidence type="ECO:0000313" key="4">
    <source>
        <dbReference type="Proteomes" id="UP001597368"/>
    </source>
</evidence>
<organism evidence="3 4">
    <name type="scientific">Nonomuraea mangrovi</name>
    <dbReference type="NCBI Taxonomy" id="2316207"/>
    <lineage>
        <taxon>Bacteria</taxon>
        <taxon>Bacillati</taxon>
        <taxon>Actinomycetota</taxon>
        <taxon>Actinomycetes</taxon>
        <taxon>Streptosporangiales</taxon>
        <taxon>Streptosporangiaceae</taxon>
        <taxon>Nonomuraea</taxon>
    </lineage>
</organism>
<dbReference type="InterPro" id="IPR041413">
    <property type="entry name" value="MLTR_LBD"/>
</dbReference>